<name>A0A919CA44_9ACTN</name>
<evidence type="ECO:0000313" key="2">
    <source>
        <dbReference type="Proteomes" id="UP000638353"/>
    </source>
</evidence>
<protein>
    <recommendedName>
        <fullName evidence="3">SMI1/KNR4 family protein</fullName>
    </recommendedName>
</protein>
<reference evidence="1" key="2">
    <citation type="submission" date="2020-09" db="EMBL/GenBank/DDBJ databases">
        <authorList>
            <person name="Sun Q."/>
            <person name="Ohkuma M."/>
        </authorList>
    </citation>
    <scope>NUCLEOTIDE SEQUENCE</scope>
    <source>
        <strain evidence="1">JCM 4637</strain>
    </source>
</reference>
<gene>
    <name evidence="1" type="ORF">GCM10010334_25850</name>
</gene>
<organism evidence="1 2">
    <name type="scientific">Streptomyces finlayi</name>
    <dbReference type="NCBI Taxonomy" id="67296"/>
    <lineage>
        <taxon>Bacteria</taxon>
        <taxon>Bacillati</taxon>
        <taxon>Actinomycetota</taxon>
        <taxon>Actinomycetes</taxon>
        <taxon>Kitasatosporales</taxon>
        <taxon>Streptomycetaceae</taxon>
        <taxon>Streptomyces</taxon>
    </lineage>
</organism>
<evidence type="ECO:0000313" key="1">
    <source>
        <dbReference type="EMBL" id="GHC91116.1"/>
    </source>
</evidence>
<proteinExistence type="predicted"/>
<comment type="caution">
    <text evidence="1">The sequence shown here is derived from an EMBL/GenBank/DDBJ whole genome shotgun (WGS) entry which is preliminary data.</text>
</comment>
<dbReference type="RefSeq" id="WP_189823701.1">
    <property type="nucleotide sequence ID" value="NZ_BMVC01000004.1"/>
</dbReference>
<dbReference type="EMBL" id="BMVC01000004">
    <property type="protein sequence ID" value="GHC91116.1"/>
    <property type="molecule type" value="Genomic_DNA"/>
</dbReference>
<sequence>MNDDVHLNDDVHPDVADLLTLVPADFAGGERIDWDAAEAALGTRLPSDYKSVLDVYGMGDIDDLVLVPALPSSIPAYADFHMATQTAELHILWESGRGIPGVTLGPEALLPWGTGMNANETGWLMNDPDPDRWPVVAWRRHHSGQAWALFECGMARFLTRMMRGEFEECPLGHESLWNRTGTFVSWREQGRRYVAGLDPKTGEPDPFAGMYPVDEAAWTPRVSAQP</sequence>
<dbReference type="SUPFAM" id="SSF160631">
    <property type="entry name" value="SMI1/KNR4-like"/>
    <property type="match status" value="1"/>
</dbReference>
<reference evidence="1" key="1">
    <citation type="journal article" date="2014" name="Int. J. Syst. Evol. Microbiol.">
        <title>Complete genome sequence of Corynebacterium casei LMG S-19264T (=DSM 44701T), isolated from a smear-ripened cheese.</title>
        <authorList>
            <consortium name="US DOE Joint Genome Institute (JGI-PGF)"/>
            <person name="Walter F."/>
            <person name="Albersmeier A."/>
            <person name="Kalinowski J."/>
            <person name="Ruckert C."/>
        </authorList>
    </citation>
    <scope>NUCLEOTIDE SEQUENCE</scope>
    <source>
        <strain evidence="1">JCM 4637</strain>
    </source>
</reference>
<dbReference type="InterPro" id="IPR037883">
    <property type="entry name" value="Knr4/Smi1-like_sf"/>
</dbReference>
<dbReference type="Proteomes" id="UP000638353">
    <property type="component" value="Unassembled WGS sequence"/>
</dbReference>
<evidence type="ECO:0008006" key="3">
    <source>
        <dbReference type="Google" id="ProtNLM"/>
    </source>
</evidence>
<accession>A0A919CA44</accession>
<dbReference type="AlphaFoldDB" id="A0A919CA44"/>